<dbReference type="AlphaFoldDB" id="A0A6J6LU70"/>
<keyword evidence="2" id="KW-0238">DNA-binding</keyword>
<dbReference type="InterPro" id="IPR014757">
    <property type="entry name" value="Tscrpt_reg_IclR_C"/>
</dbReference>
<dbReference type="InterPro" id="IPR036388">
    <property type="entry name" value="WH-like_DNA-bd_sf"/>
</dbReference>
<dbReference type="Pfam" id="PF01614">
    <property type="entry name" value="IclR_C"/>
    <property type="match status" value="1"/>
</dbReference>
<dbReference type="SUPFAM" id="SSF55781">
    <property type="entry name" value="GAF domain-like"/>
    <property type="match status" value="1"/>
</dbReference>
<dbReference type="PROSITE" id="PS51078">
    <property type="entry name" value="ICLR_ED"/>
    <property type="match status" value="1"/>
</dbReference>
<proteinExistence type="predicted"/>
<dbReference type="InterPro" id="IPR036390">
    <property type="entry name" value="WH_DNA-bd_sf"/>
</dbReference>
<feature type="domain" description="IclR-ED" evidence="5">
    <location>
        <begin position="73"/>
        <end position="248"/>
    </location>
</feature>
<dbReference type="Gene3D" id="3.30.450.40">
    <property type="match status" value="1"/>
</dbReference>
<name>A0A6J6LU70_9ZZZZ</name>
<dbReference type="InterPro" id="IPR005471">
    <property type="entry name" value="Tscrpt_reg_IclR_N"/>
</dbReference>
<dbReference type="PROSITE" id="PS51077">
    <property type="entry name" value="HTH_ICLR"/>
    <property type="match status" value="1"/>
</dbReference>
<dbReference type="PANTHER" id="PTHR30136:SF24">
    <property type="entry name" value="HTH-TYPE TRANSCRIPTIONAL REPRESSOR ALLR"/>
    <property type="match status" value="1"/>
</dbReference>
<evidence type="ECO:0000259" key="5">
    <source>
        <dbReference type="PROSITE" id="PS51078"/>
    </source>
</evidence>
<evidence type="ECO:0000259" key="4">
    <source>
        <dbReference type="PROSITE" id="PS51077"/>
    </source>
</evidence>
<reference evidence="6" key="1">
    <citation type="submission" date="2020-05" db="EMBL/GenBank/DDBJ databases">
        <authorList>
            <person name="Chiriac C."/>
            <person name="Salcher M."/>
            <person name="Ghai R."/>
            <person name="Kavagutti S V."/>
        </authorList>
    </citation>
    <scope>NUCLEOTIDE SEQUENCE</scope>
</reference>
<gene>
    <name evidence="6" type="ORF">UFOPK2310_00242</name>
</gene>
<keyword evidence="3" id="KW-0804">Transcription</keyword>
<protein>
    <submittedName>
        <fullName evidence="6">Unannotated protein</fullName>
    </submittedName>
</protein>
<sequence>MGQPLPRVPGVQSVSRACRILLSVANCDLGLSAREVAKLHSLTLPTTYNLLTTLCSEGYLVKRANHRFVLGPARHAFAESLRRNPGPSDQHLELLRELSEATGETTYLSAWQGDHVVILASVEGTELLRVPRLRPGFSDHMHARASAKLMLAVASESHRDRVLEQMGFERLTKNTITDREVFESELDEIRIAGVAFDRQEYHTDLAGISAPIVEAGQVVASLTIAVPAERFARNREILCTHLVAIAQG</sequence>
<feature type="domain" description="HTH iclR-type" evidence="4">
    <location>
        <begin position="11"/>
        <end position="72"/>
    </location>
</feature>
<dbReference type="GO" id="GO:0003677">
    <property type="term" value="F:DNA binding"/>
    <property type="evidence" value="ECO:0007669"/>
    <property type="project" value="UniProtKB-KW"/>
</dbReference>
<dbReference type="InterPro" id="IPR029016">
    <property type="entry name" value="GAF-like_dom_sf"/>
</dbReference>
<dbReference type="GO" id="GO:0003700">
    <property type="term" value="F:DNA-binding transcription factor activity"/>
    <property type="evidence" value="ECO:0007669"/>
    <property type="project" value="TreeGrafter"/>
</dbReference>
<dbReference type="SUPFAM" id="SSF46785">
    <property type="entry name" value="Winged helix' DNA-binding domain"/>
    <property type="match status" value="1"/>
</dbReference>
<evidence type="ECO:0000313" key="6">
    <source>
        <dbReference type="EMBL" id="CAB4663975.1"/>
    </source>
</evidence>
<dbReference type="EMBL" id="CAEZWW010000015">
    <property type="protein sequence ID" value="CAB4663975.1"/>
    <property type="molecule type" value="Genomic_DNA"/>
</dbReference>
<dbReference type="PANTHER" id="PTHR30136">
    <property type="entry name" value="HELIX-TURN-HELIX TRANSCRIPTIONAL REGULATOR, ICLR FAMILY"/>
    <property type="match status" value="1"/>
</dbReference>
<dbReference type="Pfam" id="PF09339">
    <property type="entry name" value="HTH_IclR"/>
    <property type="match status" value="1"/>
</dbReference>
<dbReference type="SMART" id="SM00346">
    <property type="entry name" value="HTH_ICLR"/>
    <property type="match status" value="1"/>
</dbReference>
<organism evidence="6">
    <name type="scientific">freshwater metagenome</name>
    <dbReference type="NCBI Taxonomy" id="449393"/>
    <lineage>
        <taxon>unclassified sequences</taxon>
        <taxon>metagenomes</taxon>
        <taxon>ecological metagenomes</taxon>
    </lineage>
</organism>
<keyword evidence="1" id="KW-0805">Transcription regulation</keyword>
<dbReference type="InterPro" id="IPR050707">
    <property type="entry name" value="HTH_MetabolicPath_Reg"/>
</dbReference>
<evidence type="ECO:0000256" key="3">
    <source>
        <dbReference type="ARBA" id="ARBA00023163"/>
    </source>
</evidence>
<dbReference type="Gene3D" id="1.10.10.10">
    <property type="entry name" value="Winged helix-like DNA-binding domain superfamily/Winged helix DNA-binding domain"/>
    <property type="match status" value="1"/>
</dbReference>
<dbReference type="GO" id="GO:0045892">
    <property type="term" value="P:negative regulation of DNA-templated transcription"/>
    <property type="evidence" value="ECO:0007669"/>
    <property type="project" value="TreeGrafter"/>
</dbReference>
<evidence type="ECO:0000256" key="2">
    <source>
        <dbReference type="ARBA" id="ARBA00023125"/>
    </source>
</evidence>
<accession>A0A6J6LU70</accession>
<evidence type="ECO:0000256" key="1">
    <source>
        <dbReference type="ARBA" id="ARBA00023015"/>
    </source>
</evidence>